<evidence type="ECO:0000313" key="2">
    <source>
        <dbReference type="Proteomes" id="UP000537825"/>
    </source>
</evidence>
<dbReference type="RefSeq" id="WP_139918642.1">
    <property type="nucleotide sequence ID" value="NZ_CBCSLE010000001.1"/>
</dbReference>
<dbReference type="AlphaFoldDB" id="A0A7X5BXL7"/>
<evidence type="ECO:0000313" key="1">
    <source>
        <dbReference type="EMBL" id="NBC44447.1"/>
    </source>
</evidence>
<dbReference type="Proteomes" id="UP000537825">
    <property type="component" value="Unassembled WGS sequence"/>
</dbReference>
<name>A0A7X5BXL7_9BACT</name>
<comment type="caution">
    <text evidence="1">The sequence shown here is derived from an EMBL/GenBank/DDBJ whole genome shotgun (WGS) entry which is preliminary data.</text>
</comment>
<organism evidence="1 2">
    <name type="scientific">Corallococcus exiguus</name>
    <dbReference type="NCBI Taxonomy" id="83462"/>
    <lineage>
        <taxon>Bacteria</taxon>
        <taxon>Pseudomonadati</taxon>
        <taxon>Myxococcota</taxon>
        <taxon>Myxococcia</taxon>
        <taxon>Myxococcales</taxon>
        <taxon>Cystobacterineae</taxon>
        <taxon>Myxococcaceae</taxon>
        <taxon>Corallococcus</taxon>
    </lineage>
</organism>
<sequence length="286" mass="32169">MGTWLNVAFIQCADTARVERELSRLLVEEGRRLTTPKPRTPERYDRMQYGLGDEVRRWGLAGFQGAPGWTVLRTAPFELLMQGTPPLLARLSSRLGVPAFQYNIYDSTPEFLMEVDADGRVELSGFVGQEITRYWNSEPPMERLDTQFRIIDPSAVAAWAESAMAEARVTGWIYRPPAAPPRTDFDKLLESQRADLVRWLGQLGTRIAPESQEWRVHPAHIVRRLAQAGSSFLPAEECVEPAIKTVFGGPNARHCDNLFLVETLVPHAPMPVDGFVLYAEASSMEE</sequence>
<dbReference type="EMBL" id="JAAAPK010000010">
    <property type="protein sequence ID" value="NBC44447.1"/>
    <property type="molecule type" value="Genomic_DNA"/>
</dbReference>
<accession>A0A7X5BXL7</accession>
<gene>
    <name evidence="1" type="ORF">GTZ93_32055</name>
</gene>
<reference evidence="1 2" key="1">
    <citation type="submission" date="2020-01" db="EMBL/GenBank/DDBJ databases">
        <title>The draft genome sequence of Corallococcus exiguus DSM 14696.</title>
        <authorList>
            <person name="Zhang X."/>
            <person name="Zhu H."/>
        </authorList>
    </citation>
    <scope>NUCLEOTIDE SEQUENCE [LARGE SCALE GENOMIC DNA]</scope>
    <source>
        <strain evidence="1 2">DSM 14696</strain>
    </source>
</reference>
<proteinExistence type="predicted"/>
<protein>
    <submittedName>
        <fullName evidence="1">Uncharacterized protein</fullName>
    </submittedName>
</protein>
<keyword evidence="2" id="KW-1185">Reference proteome</keyword>